<evidence type="ECO:0000256" key="1">
    <source>
        <dbReference type="SAM" id="MobiDB-lite"/>
    </source>
</evidence>
<evidence type="ECO:0000313" key="2">
    <source>
        <dbReference type="EMBL" id="MBC8540139.1"/>
    </source>
</evidence>
<proteinExistence type="predicted"/>
<dbReference type="Gene3D" id="2.60.120.260">
    <property type="entry name" value="Galactose-binding domain-like"/>
    <property type="match status" value="2"/>
</dbReference>
<organism evidence="2 3">
    <name type="scientific">Congzhengia minquanensis</name>
    <dbReference type="NCBI Taxonomy" id="2763657"/>
    <lineage>
        <taxon>Bacteria</taxon>
        <taxon>Bacillati</taxon>
        <taxon>Bacillota</taxon>
        <taxon>Clostridia</taxon>
        <taxon>Eubacteriales</taxon>
        <taxon>Oscillospiraceae</taxon>
        <taxon>Congzhengia</taxon>
    </lineage>
</organism>
<dbReference type="AlphaFoldDB" id="A0A926HXJ6"/>
<dbReference type="InterPro" id="IPR008979">
    <property type="entry name" value="Galactose-bd-like_sf"/>
</dbReference>
<keyword evidence="3" id="KW-1185">Reference proteome</keyword>
<feature type="region of interest" description="Disordered" evidence="1">
    <location>
        <begin position="227"/>
        <end position="246"/>
    </location>
</feature>
<sequence length="835" mass="91226">MKKYISLALVLGMLLTVVGIIPAEAKAYEAYPYIYSDFEDPSSLSDLKSTQNDMEWVEGGAGGSAGALHITQKAAGTDGKGAMSDHYFFVPDAHFMVNGKFKMSAWVKLDTAKTKLAKTNFGFAFWGPAYDKSGQKNPTRWMTGWTVDNEKFNNGEWVYVEKIIDWDGAMNSGWTLDLDAQGEFKFSPRLGDVGANVFGNAVAKDTPTQELSWYLDDFIIEPVLDPYEAGSEPEEPEVPEEPEEKDPNVLVDVDFSKQLSDYGGAVSVPAGFGTWNEGAGSDGKPGYASIKKPNSEGNSYVQIQTGSLPIRYNKLYKISFDAKADDDATVGSYMKAVADRASTIDPYDPYYKYQFIKTPVKLTKDWQHHEVYMTRQVKAFVEKDTAFIFRCCNDAFKDLGATDNGRQAASFSIDNIRIESFDAPANGDFEWLKGDIPTTDEDRDSNNDSKKYGTFYSWFQSGAAVEASSDVPAESVGTRSAKITVNEANGGVNQGVYIANNTENEISFWAKGEGASVGKNIQVKLDRAVETKDTTDLYDVPDTELLGTDLKLTDTWTKYTIPYSPKFTTTGTDSTLGPRQPFMSFVVDGGASGLTYYLDDVAINKKAAAEPEPDPEPTGYTLPYATDLSLESTNVVGGTATFRYEFQTELENVFEGNSVVRVMKELADGTSVTLAQLSAATNVYEYLIPETAIGGTLRFEIMPFTDGGVAGAVYKISADDMIKTAFTITPTLGEFDAASGSITGSLFVENNKADDSNMNMFLAIILYDEDNGVVRFDSKPISVTKGNSDTITLSVTTADDPELKPIVKAKAFVWGGTGIFDTDMVSYADVIEVTK</sequence>
<feature type="compositionally biased region" description="Acidic residues" evidence="1">
    <location>
        <begin position="231"/>
        <end position="244"/>
    </location>
</feature>
<name>A0A926HXJ6_9FIRM</name>
<evidence type="ECO:0008006" key="4">
    <source>
        <dbReference type="Google" id="ProtNLM"/>
    </source>
</evidence>
<reference evidence="2" key="1">
    <citation type="submission" date="2020-08" db="EMBL/GenBank/DDBJ databases">
        <title>Genome public.</title>
        <authorList>
            <person name="Liu C."/>
            <person name="Sun Q."/>
        </authorList>
    </citation>
    <scope>NUCLEOTIDE SEQUENCE</scope>
    <source>
        <strain evidence="2">H8</strain>
    </source>
</reference>
<protein>
    <recommendedName>
        <fullName evidence="4">CBM-cenC domain-containing protein</fullName>
    </recommendedName>
</protein>
<dbReference type="SUPFAM" id="SSF49785">
    <property type="entry name" value="Galactose-binding domain-like"/>
    <property type="match status" value="2"/>
</dbReference>
<gene>
    <name evidence="2" type="ORF">H8698_04005</name>
</gene>
<dbReference type="Proteomes" id="UP000611762">
    <property type="component" value="Unassembled WGS sequence"/>
</dbReference>
<comment type="caution">
    <text evidence="2">The sequence shown here is derived from an EMBL/GenBank/DDBJ whole genome shotgun (WGS) entry which is preliminary data.</text>
</comment>
<dbReference type="EMBL" id="JACRSU010000001">
    <property type="protein sequence ID" value="MBC8540139.1"/>
    <property type="molecule type" value="Genomic_DNA"/>
</dbReference>
<dbReference type="RefSeq" id="WP_249311266.1">
    <property type="nucleotide sequence ID" value="NZ_JACRSU010000001.1"/>
</dbReference>
<evidence type="ECO:0000313" key="3">
    <source>
        <dbReference type="Proteomes" id="UP000611762"/>
    </source>
</evidence>
<accession>A0A926HXJ6</accession>